<dbReference type="EMBL" id="KN796114">
    <property type="protein sequence ID" value="KUI63806.1"/>
    <property type="molecule type" value="Genomic_DNA"/>
</dbReference>
<name>A0A194VI39_CYTMA</name>
<feature type="chain" id="PRO_5008266546" description="Apple domain-containing protein" evidence="1">
    <location>
        <begin position="21"/>
        <end position="184"/>
    </location>
</feature>
<gene>
    <name evidence="2" type="ORF">VM1G_10427</name>
</gene>
<protein>
    <recommendedName>
        <fullName evidence="4">Apple domain-containing protein</fullName>
    </recommendedName>
</protein>
<sequence length="184" mass="19164">MRHIVWAASALPALFWGATTLPSPAGVDLVPNACTSDMPMGLGPSIVPDTASAFLAYGPFATNAAASTSVAGYTLVASNQQAFAETSPVTSLGWLNMASYNASTCGTYCTNTAGCQSFDIFYQRSPTIAPSFNTSCPNPSSMTSIMCWVYTTTLTAADLVNTGETRGQFQVVIAGSNLFNVDVP</sequence>
<evidence type="ECO:0000256" key="1">
    <source>
        <dbReference type="SAM" id="SignalP"/>
    </source>
</evidence>
<feature type="signal peptide" evidence="1">
    <location>
        <begin position="1"/>
        <end position="20"/>
    </location>
</feature>
<evidence type="ECO:0000313" key="2">
    <source>
        <dbReference type="EMBL" id="KUI63806.1"/>
    </source>
</evidence>
<organism evidence="2 3">
    <name type="scientific">Cytospora mali</name>
    <name type="common">Apple Valsa canker fungus</name>
    <name type="synonym">Valsa mali</name>
    <dbReference type="NCBI Taxonomy" id="578113"/>
    <lineage>
        <taxon>Eukaryota</taxon>
        <taxon>Fungi</taxon>
        <taxon>Dikarya</taxon>
        <taxon>Ascomycota</taxon>
        <taxon>Pezizomycotina</taxon>
        <taxon>Sordariomycetes</taxon>
        <taxon>Sordariomycetidae</taxon>
        <taxon>Diaporthales</taxon>
        <taxon>Cytosporaceae</taxon>
        <taxon>Cytospora</taxon>
    </lineage>
</organism>
<dbReference type="Proteomes" id="UP000078559">
    <property type="component" value="Unassembled WGS sequence"/>
</dbReference>
<evidence type="ECO:0000313" key="3">
    <source>
        <dbReference type="Proteomes" id="UP000078559"/>
    </source>
</evidence>
<accession>A0A194VI39</accession>
<dbReference type="PANTHER" id="PTHR36578:SF1">
    <property type="entry name" value="APPLE DOMAIN-CONTAINING PROTEIN"/>
    <property type="match status" value="1"/>
</dbReference>
<evidence type="ECO:0008006" key="4">
    <source>
        <dbReference type="Google" id="ProtNLM"/>
    </source>
</evidence>
<dbReference type="AlphaFoldDB" id="A0A194VI39"/>
<keyword evidence="1" id="KW-0732">Signal</keyword>
<dbReference type="PANTHER" id="PTHR36578">
    <property type="entry name" value="CHROMOSOME 15, WHOLE GENOME SHOTGUN SEQUENCE"/>
    <property type="match status" value="1"/>
</dbReference>
<keyword evidence="3" id="KW-1185">Reference proteome</keyword>
<reference evidence="2" key="1">
    <citation type="submission" date="2014-12" db="EMBL/GenBank/DDBJ databases">
        <title>Genome Sequence of Valsa Canker Pathogens Uncovers a Specific Adaption of Colonization on Woody Bark.</title>
        <authorList>
            <person name="Yin Z."/>
            <person name="Liu H."/>
            <person name="Gao X."/>
            <person name="Li Z."/>
            <person name="Song N."/>
            <person name="Ke X."/>
            <person name="Dai Q."/>
            <person name="Wu Y."/>
            <person name="Sun Y."/>
            <person name="Xu J.-R."/>
            <person name="Kang Z.K."/>
            <person name="Wang L."/>
            <person name="Huang L."/>
        </authorList>
    </citation>
    <scope>NUCLEOTIDE SEQUENCE [LARGE SCALE GENOMIC DNA]</scope>
    <source>
        <strain evidence="2">03-8</strain>
    </source>
</reference>
<proteinExistence type="predicted"/>
<dbReference type="OrthoDB" id="271448at2759"/>